<dbReference type="InterPro" id="IPR001648">
    <property type="entry name" value="Ribosomal_bS18"/>
</dbReference>
<evidence type="ECO:0000313" key="11">
    <source>
        <dbReference type="EMBL" id="CAD7601974.1"/>
    </source>
</evidence>
<evidence type="ECO:0000256" key="6">
    <source>
        <dbReference type="ARBA" id="ARBA00023128"/>
    </source>
</evidence>
<organism evidence="11">
    <name type="scientific">Timema genevievae</name>
    <name type="common">Walking stick</name>
    <dbReference type="NCBI Taxonomy" id="629358"/>
    <lineage>
        <taxon>Eukaryota</taxon>
        <taxon>Metazoa</taxon>
        <taxon>Ecdysozoa</taxon>
        <taxon>Arthropoda</taxon>
        <taxon>Hexapoda</taxon>
        <taxon>Insecta</taxon>
        <taxon>Pterygota</taxon>
        <taxon>Neoptera</taxon>
        <taxon>Polyneoptera</taxon>
        <taxon>Phasmatodea</taxon>
        <taxon>Timematodea</taxon>
        <taxon>Timematoidea</taxon>
        <taxon>Timematidae</taxon>
        <taxon>Timema</taxon>
    </lineage>
</organism>
<dbReference type="AlphaFoldDB" id="A0A7R9PPX3"/>
<sequence length="217" mass="24780">MNDSNELSVTRKLQLQRPPSSCLTVGTCLAQETAVAETKEGNQTLVSSKDRTKVIPVETSIRYLKSKDHIDSSLLLCSSYPTPLCFFVDHIDSSLLLYTIFVFEVNSLRKRNHKGAFPPRKTRKTCIRQGAISTGNPCPICRDEYLVLDHRNVELLRQFISPFTGEILSYTKTGVCQKRHQELLVAIQKARDFGFVTFDVPFRVYDYSEYYKPQSDN</sequence>
<comment type="subcellular location">
    <subcellularLocation>
        <location evidence="1">Mitochondrion</location>
    </subcellularLocation>
</comment>
<keyword evidence="3" id="KW-0597">Phosphoprotein</keyword>
<evidence type="ECO:0000256" key="1">
    <source>
        <dbReference type="ARBA" id="ARBA00004173"/>
    </source>
</evidence>
<gene>
    <name evidence="11" type="ORF">TGEB3V08_LOCUS8153</name>
</gene>
<evidence type="ECO:0000256" key="5">
    <source>
        <dbReference type="ARBA" id="ARBA00022980"/>
    </source>
</evidence>
<keyword evidence="4" id="KW-0809">Transit peptide</keyword>
<dbReference type="Pfam" id="PF01084">
    <property type="entry name" value="Ribosomal_S18"/>
    <property type="match status" value="1"/>
</dbReference>
<reference evidence="11" key="1">
    <citation type="submission" date="2020-11" db="EMBL/GenBank/DDBJ databases">
        <authorList>
            <person name="Tran Van P."/>
        </authorList>
    </citation>
    <scope>NUCLEOTIDE SEQUENCE</scope>
</reference>
<comment type="similarity">
    <text evidence="2">Belongs to the bacterial ribosomal protein bS18 family. Mitochondrion-specific ribosomal protein mS40 subfamily.</text>
</comment>
<keyword evidence="6" id="KW-0496">Mitochondrion</keyword>
<keyword evidence="7" id="KW-0687">Ribonucleoprotein</keyword>
<evidence type="ECO:0000256" key="7">
    <source>
        <dbReference type="ARBA" id="ARBA00023274"/>
    </source>
</evidence>
<dbReference type="GO" id="GO:0003735">
    <property type="term" value="F:structural constituent of ribosome"/>
    <property type="evidence" value="ECO:0007669"/>
    <property type="project" value="InterPro"/>
</dbReference>
<dbReference type="PANTHER" id="PTHR13329">
    <property type="entry name" value="MITOCHONDRIAL RIBOSOMAL PROTEIN S18B"/>
    <property type="match status" value="1"/>
</dbReference>
<dbReference type="PANTHER" id="PTHR13329:SF2">
    <property type="entry name" value="SMALL RIBOSOMAL SUBUNIT PROTEIN MS40"/>
    <property type="match status" value="1"/>
</dbReference>
<dbReference type="GO" id="GO:0005763">
    <property type="term" value="C:mitochondrial small ribosomal subunit"/>
    <property type="evidence" value="ECO:0007669"/>
    <property type="project" value="UniProtKB-ARBA"/>
</dbReference>
<evidence type="ECO:0000256" key="3">
    <source>
        <dbReference type="ARBA" id="ARBA00022553"/>
    </source>
</evidence>
<proteinExistence type="inferred from homology"/>
<dbReference type="InterPro" id="IPR040054">
    <property type="entry name" value="MRPS18B"/>
</dbReference>
<evidence type="ECO:0000256" key="9">
    <source>
        <dbReference type="ARBA" id="ARBA00035130"/>
    </source>
</evidence>
<evidence type="ECO:0000256" key="2">
    <source>
        <dbReference type="ARBA" id="ARBA00006136"/>
    </source>
</evidence>
<accession>A0A7R9PPX3</accession>
<evidence type="ECO:0000256" key="8">
    <source>
        <dbReference type="ARBA" id="ARBA00032055"/>
    </source>
</evidence>
<evidence type="ECO:0000256" key="4">
    <source>
        <dbReference type="ARBA" id="ARBA00022946"/>
    </source>
</evidence>
<dbReference type="EMBL" id="OE842992">
    <property type="protein sequence ID" value="CAD7601974.1"/>
    <property type="molecule type" value="Genomic_DNA"/>
</dbReference>
<dbReference type="InterPro" id="IPR036870">
    <property type="entry name" value="Ribosomal_bS18_sf"/>
</dbReference>
<dbReference type="SUPFAM" id="SSF46911">
    <property type="entry name" value="Ribosomal protein S18"/>
    <property type="match status" value="1"/>
</dbReference>
<name>A0A7R9PPX3_TIMGE</name>
<dbReference type="FunFam" id="4.10.640.10:FF:000008">
    <property type="entry name" value="28S ribosomal protein S18b, mitochondrial"/>
    <property type="match status" value="1"/>
</dbReference>
<protein>
    <recommendedName>
        <fullName evidence="9">Small ribosomal subunit protein mS40</fullName>
    </recommendedName>
    <alternativeName>
        <fullName evidence="8">28S ribosomal protein S18-2, mitochondrial</fullName>
    </alternativeName>
    <alternativeName>
        <fullName evidence="10">28S ribosomal protein S18b, mitochondrial</fullName>
    </alternativeName>
</protein>
<dbReference type="GO" id="GO:0032543">
    <property type="term" value="P:mitochondrial translation"/>
    <property type="evidence" value="ECO:0007669"/>
    <property type="project" value="InterPro"/>
</dbReference>
<evidence type="ECO:0000256" key="10">
    <source>
        <dbReference type="ARBA" id="ARBA00035515"/>
    </source>
</evidence>
<dbReference type="Gene3D" id="4.10.640.10">
    <property type="entry name" value="Ribosomal protein S18"/>
    <property type="match status" value="1"/>
</dbReference>
<keyword evidence="5" id="KW-0689">Ribosomal protein</keyword>